<organism evidence="8 9">
    <name type="scientific">Zoogloea oleivorans</name>
    <dbReference type="NCBI Taxonomy" id="1552750"/>
    <lineage>
        <taxon>Bacteria</taxon>
        <taxon>Pseudomonadati</taxon>
        <taxon>Pseudomonadota</taxon>
        <taxon>Betaproteobacteria</taxon>
        <taxon>Rhodocyclales</taxon>
        <taxon>Zoogloeaceae</taxon>
        <taxon>Zoogloea</taxon>
    </lineage>
</organism>
<dbReference type="PANTHER" id="PTHR30619:SF1">
    <property type="entry name" value="RECOMBINATION PROTEIN 2"/>
    <property type="match status" value="1"/>
</dbReference>
<reference evidence="8 9" key="1">
    <citation type="submission" date="2019-01" db="EMBL/GenBank/DDBJ databases">
        <title>Zoogloea oleivorans genome sequencing and assembly.</title>
        <authorList>
            <person name="Tancsics A."/>
            <person name="Farkas M."/>
            <person name="Kriszt B."/>
            <person name="Maroti G."/>
            <person name="Horvath B."/>
        </authorList>
    </citation>
    <scope>NUCLEOTIDE SEQUENCE [LARGE SCALE GENOMIC DNA]</scope>
    <source>
        <strain evidence="8 9">Buc</strain>
    </source>
</reference>
<feature type="transmembrane region" description="Helical" evidence="6">
    <location>
        <begin position="343"/>
        <end position="359"/>
    </location>
</feature>
<dbReference type="OrthoDB" id="9761531at2"/>
<feature type="transmembrane region" description="Helical" evidence="6">
    <location>
        <begin position="258"/>
        <end position="281"/>
    </location>
</feature>
<dbReference type="InterPro" id="IPR036866">
    <property type="entry name" value="RibonucZ/Hydroxyglut_hydro"/>
</dbReference>
<dbReference type="GO" id="GO:0005886">
    <property type="term" value="C:plasma membrane"/>
    <property type="evidence" value="ECO:0007669"/>
    <property type="project" value="UniProtKB-SubCell"/>
</dbReference>
<comment type="subcellular location">
    <subcellularLocation>
        <location evidence="1">Cell membrane</location>
        <topology evidence="1">Multi-pass membrane protein</topology>
    </subcellularLocation>
</comment>
<dbReference type="InterPro" id="IPR025405">
    <property type="entry name" value="DUF4131"/>
</dbReference>
<dbReference type="SUPFAM" id="SSF56281">
    <property type="entry name" value="Metallo-hydrolase/oxidoreductase"/>
    <property type="match status" value="1"/>
</dbReference>
<feature type="domain" description="Metallo-beta-lactamase" evidence="7">
    <location>
        <begin position="534"/>
        <end position="730"/>
    </location>
</feature>
<dbReference type="CDD" id="cd07731">
    <property type="entry name" value="ComA-like_MBL-fold"/>
    <property type="match status" value="1"/>
</dbReference>
<dbReference type="InterPro" id="IPR052159">
    <property type="entry name" value="Competence_DNA_uptake"/>
</dbReference>
<sequence>MMNICLVFAFGILCAQLGADLPSPAARGAAVVLIPGGGLLAWLASRRSGGWWRSLQVILVSLAALAAGWSFAAWRAEVRLAEVLAAEWEGRDVVVTGVVASLPQDFERGLRFVFAVEQSAAPLPSTISIAWYRGFRDEELHALPEIHAGERWRLSVRLKRPHGNVNPHGFDYEGWLLEQGIRATGYVRPAEGNTRLDAFVPGVMTAVERTREKIRERFRQALPDAPYAGVLIALAVGDQRAIAPDLWRVFARTGISHLVAISGMHVTMFAALFAAGVGWSWRRIPALALRWPAQQAGVVAGFVAAFGYCLLAGWGVPAQRTLYMLGCVALALVLRRETAPGRVLALALAVVLLIDPWAVMAAGFWLSFGAVALLFLVSTGRLASEGRLREALRTQWAVTLGLIPALLVLFQQFSLVSPLANAIAIPLVSFVVTPLAVAFAILPLQMLADLAHSAFVLTMLPVHWLATLPWANWQQAAPPPGLAVLASVGCVWALLPRGTPARWVGLTMLVPLVLWAPARPGEGEATVTVLDVGQGLAVHVQTAAHDLIYDTGPAFSADANSGERILLPYLRAAGVRRLDTLVVTHQDNDHAGGAEAVLSGIPVAEVRTSLPLNHPVRLIAGMRDQPCVAGQHWEWDRVRFTMLHPEAPASGAVPRKTNDMACVLRVEAGGQRLLLTSDIEAVSEAGLLAREGANLASDVLVAPHHGSRTSSTPAFIAATSPRWVIFPVGYRNRFRHPNPDVWARWSASGSRLLRTDAGGAVIVHLGAGEPRLETARALAPRYWYGR</sequence>
<feature type="transmembrane region" description="Helical" evidence="6">
    <location>
        <begin position="419"/>
        <end position="442"/>
    </location>
</feature>
<feature type="transmembrane region" description="Helical" evidence="6">
    <location>
        <begin position="57"/>
        <end position="74"/>
    </location>
</feature>
<dbReference type="NCBIfam" id="TIGR00361">
    <property type="entry name" value="ComEC_Rec2"/>
    <property type="match status" value="1"/>
</dbReference>
<feature type="transmembrane region" description="Helical" evidence="6">
    <location>
        <begin position="454"/>
        <end position="471"/>
    </location>
</feature>
<proteinExistence type="predicted"/>
<dbReference type="Pfam" id="PF13567">
    <property type="entry name" value="DUF4131"/>
    <property type="match status" value="1"/>
</dbReference>
<evidence type="ECO:0000259" key="7">
    <source>
        <dbReference type="SMART" id="SM00849"/>
    </source>
</evidence>
<accession>A0A6C2CIX3</accession>
<keyword evidence="4 6" id="KW-1133">Transmembrane helix</keyword>
<evidence type="ECO:0000256" key="3">
    <source>
        <dbReference type="ARBA" id="ARBA00022692"/>
    </source>
</evidence>
<dbReference type="InterPro" id="IPR035681">
    <property type="entry name" value="ComA-like_MBL"/>
</dbReference>
<evidence type="ECO:0000256" key="2">
    <source>
        <dbReference type="ARBA" id="ARBA00022475"/>
    </source>
</evidence>
<keyword evidence="3 6" id="KW-0812">Transmembrane</keyword>
<dbReference type="SMART" id="SM00849">
    <property type="entry name" value="Lactamase_B"/>
    <property type="match status" value="1"/>
</dbReference>
<keyword evidence="5 6" id="KW-0472">Membrane</keyword>
<dbReference type="AlphaFoldDB" id="A0A6C2CIX3"/>
<keyword evidence="9" id="KW-1185">Reference proteome</keyword>
<evidence type="ECO:0000256" key="6">
    <source>
        <dbReference type="SAM" id="Phobius"/>
    </source>
</evidence>
<dbReference type="GO" id="GO:0030420">
    <property type="term" value="P:establishment of competence for transformation"/>
    <property type="evidence" value="ECO:0007669"/>
    <property type="project" value="InterPro"/>
</dbReference>
<dbReference type="InterPro" id="IPR004797">
    <property type="entry name" value="Competence_ComEC/Rec2"/>
</dbReference>
<feature type="transmembrane region" description="Helical" evidence="6">
    <location>
        <begin position="396"/>
        <end position="413"/>
    </location>
</feature>
<gene>
    <name evidence="8" type="ORF">ETQ85_20310</name>
</gene>
<evidence type="ECO:0000313" key="8">
    <source>
        <dbReference type="EMBL" id="TYC53937.1"/>
    </source>
</evidence>
<evidence type="ECO:0000256" key="5">
    <source>
        <dbReference type="ARBA" id="ARBA00023136"/>
    </source>
</evidence>
<evidence type="ECO:0000256" key="4">
    <source>
        <dbReference type="ARBA" id="ARBA00022989"/>
    </source>
</evidence>
<dbReference type="NCBIfam" id="TIGR00360">
    <property type="entry name" value="ComEC_N-term"/>
    <property type="match status" value="1"/>
</dbReference>
<dbReference type="Pfam" id="PF03772">
    <property type="entry name" value="Competence"/>
    <property type="match status" value="1"/>
</dbReference>
<evidence type="ECO:0000313" key="9">
    <source>
        <dbReference type="Proteomes" id="UP000389128"/>
    </source>
</evidence>
<dbReference type="Proteomes" id="UP000389128">
    <property type="component" value="Unassembled WGS sequence"/>
</dbReference>
<name>A0A6C2CIX3_9RHOO</name>
<dbReference type="InterPro" id="IPR004477">
    <property type="entry name" value="ComEC_N"/>
</dbReference>
<dbReference type="EMBL" id="SDKK01000024">
    <property type="protein sequence ID" value="TYC53937.1"/>
    <property type="molecule type" value="Genomic_DNA"/>
</dbReference>
<comment type="caution">
    <text evidence="8">The sequence shown here is derived from an EMBL/GenBank/DDBJ whole genome shotgun (WGS) entry which is preliminary data.</text>
</comment>
<dbReference type="Gene3D" id="3.60.15.10">
    <property type="entry name" value="Ribonuclease Z/Hydroxyacylglutathione hydrolase-like"/>
    <property type="match status" value="1"/>
</dbReference>
<evidence type="ECO:0000256" key="1">
    <source>
        <dbReference type="ARBA" id="ARBA00004651"/>
    </source>
</evidence>
<feature type="transmembrane region" description="Helical" evidence="6">
    <location>
        <begin position="293"/>
        <end position="314"/>
    </location>
</feature>
<dbReference type="Pfam" id="PF00753">
    <property type="entry name" value="Lactamase_B"/>
    <property type="match status" value="1"/>
</dbReference>
<dbReference type="PANTHER" id="PTHR30619">
    <property type="entry name" value="DNA INTERNALIZATION/COMPETENCE PROTEIN COMEC/REC2"/>
    <property type="match status" value="1"/>
</dbReference>
<dbReference type="InterPro" id="IPR001279">
    <property type="entry name" value="Metallo-B-lactamas"/>
</dbReference>
<keyword evidence="2" id="KW-1003">Cell membrane</keyword>
<protein>
    <submittedName>
        <fullName evidence="8">DNA internalization-related competence protein ComEC/Rec2</fullName>
    </submittedName>
</protein>
<feature type="transmembrane region" description="Helical" evidence="6">
    <location>
        <begin position="365"/>
        <end position="384"/>
    </location>
</feature>